<proteinExistence type="predicted"/>
<accession>A0ABT1A2M5</accession>
<evidence type="ECO:0000313" key="2">
    <source>
        <dbReference type="Proteomes" id="UP001165283"/>
    </source>
</evidence>
<evidence type="ECO:0008006" key="3">
    <source>
        <dbReference type="Google" id="ProtNLM"/>
    </source>
</evidence>
<evidence type="ECO:0000313" key="1">
    <source>
        <dbReference type="EMBL" id="MCO1657266.1"/>
    </source>
</evidence>
<dbReference type="Proteomes" id="UP001165283">
    <property type="component" value="Unassembled WGS sequence"/>
</dbReference>
<dbReference type="RefSeq" id="WP_252440785.1">
    <property type="nucleotide sequence ID" value="NZ_JAGSOV010000040.1"/>
</dbReference>
<keyword evidence="2" id="KW-1185">Reference proteome</keyword>
<dbReference type="Gene3D" id="2.30.110.10">
    <property type="entry name" value="Electron Transport, Fmn-binding Protein, Chain A"/>
    <property type="match status" value="1"/>
</dbReference>
<sequence length="159" mass="17564">MTQQSPGTAPHARPMRFQGVANRIVRALLATPLVSRGIGQRLVTVHVVGRKSGRRFAVPVAFTRHEGALLIGTSFAWGRNLRTGEPVEVRYLGRLRRADVRVHTEEADVVRLYDVIARDNHQFAKFNGLGLDAAGNPDPDDLRAAWAAGARVLELRVRD</sequence>
<name>A0ABT1A2M5_9PSEU</name>
<protein>
    <recommendedName>
        <fullName evidence="3">Deazaflavin-dependent oxidoreductase (Nitroreductase family)</fullName>
    </recommendedName>
</protein>
<reference evidence="1" key="1">
    <citation type="submission" date="2021-04" db="EMBL/GenBank/DDBJ databases">
        <title>Pseudonocardia sp. nov., isolated from sandy soil of mangrove forest.</title>
        <authorList>
            <person name="Zan Z."/>
            <person name="Huang R."/>
            <person name="Liu W."/>
        </authorList>
    </citation>
    <scope>NUCLEOTIDE SEQUENCE</scope>
    <source>
        <strain evidence="1">S2-4</strain>
    </source>
</reference>
<dbReference type="EMBL" id="JAGSOV010000040">
    <property type="protein sequence ID" value="MCO1657266.1"/>
    <property type="molecule type" value="Genomic_DNA"/>
</dbReference>
<comment type="caution">
    <text evidence="1">The sequence shown here is derived from an EMBL/GenBank/DDBJ whole genome shotgun (WGS) entry which is preliminary data.</text>
</comment>
<gene>
    <name evidence="1" type="ORF">KDL28_19600</name>
</gene>
<dbReference type="InterPro" id="IPR012349">
    <property type="entry name" value="Split_barrel_FMN-bd"/>
</dbReference>
<organism evidence="1 2">
    <name type="scientific">Pseudonocardia humida</name>
    <dbReference type="NCBI Taxonomy" id="2800819"/>
    <lineage>
        <taxon>Bacteria</taxon>
        <taxon>Bacillati</taxon>
        <taxon>Actinomycetota</taxon>
        <taxon>Actinomycetes</taxon>
        <taxon>Pseudonocardiales</taxon>
        <taxon>Pseudonocardiaceae</taxon>
        <taxon>Pseudonocardia</taxon>
    </lineage>
</organism>